<dbReference type="EMBL" id="FUZP01000002">
    <property type="protein sequence ID" value="SKC61783.1"/>
    <property type="molecule type" value="Genomic_DNA"/>
</dbReference>
<sequence length="117" mass="11556">MPLHRFAQDRGSVAAEFAVTMPAVLLVLALSVGALGAAVHQVRLADAAADAARALGRGEPVSSAGALSAQLAPGSTLTTSSEGDLVCAEVSRPWALPGGRATGIRLAARACALGGGR</sequence>
<proteinExistence type="predicted"/>
<dbReference type="InterPro" id="IPR012495">
    <property type="entry name" value="TadE-like_dom"/>
</dbReference>
<dbReference type="STRING" id="123320.SAMN06309945_2139"/>
<dbReference type="InterPro" id="IPR049790">
    <property type="entry name" value="Rv3655c/TadE"/>
</dbReference>
<protein>
    <submittedName>
        <fullName evidence="3">TadE-like protein</fullName>
    </submittedName>
</protein>
<dbReference type="Proteomes" id="UP000190857">
    <property type="component" value="Unassembled WGS sequence"/>
</dbReference>
<reference evidence="3 4" key="1">
    <citation type="submission" date="2017-02" db="EMBL/GenBank/DDBJ databases">
        <authorList>
            <person name="Peterson S.W."/>
        </authorList>
    </citation>
    <scope>NUCLEOTIDE SEQUENCE [LARGE SCALE GENOMIC DNA]</scope>
    <source>
        <strain evidence="3 4">VKM Ac-2059</strain>
    </source>
</reference>
<dbReference type="AlphaFoldDB" id="A0A1T5KDL2"/>
<accession>A0A1T5KDL2</accession>
<dbReference type="NCBIfam" id="NF041390">
    <property type="entry name" value="TadE_Rv3655c"/>
    <property type="match status" value="1"/>
</dbReference>
<keyword evidence="4" id="KW-1185">Reference proteome</keyword>
<feature type="domain" description="TadE-like" evidence="2">
    <location>
        <begin position="11"/>
        <end position="53"/>
    </location>
</feature>
<dbReference type="Pfam" id="PF07811">
    <property type="entry name" value="TadE"/>
    <property type="match status" value="1"/>
</dbReference>
<evidence type="ECO:0000259" key="2">
    <source>
        <dbReference type="Pfam" id="PF07811"/>
    </source>
</evidence>
<organism evidence="3 4">
    <name type="scientific">Okibacterium fritillariae</name>
    <dbReference type="NCBI Taxonomy" id="123320"/>
    <lineage>
        <taxon>Bacteria</taxon>
        <taxon>Bacillati</taxon>
        <taxon>Actinomycetota</taxon>
        <taxon>Actinomycetes</taxon>
        <taxon>Micrococcales</taxon>
        <taxon>Microbacteriaceae</taxon>
        <taxon>Okibacterium</taxon>
    </lineage>
</organism>
<feature type="compositionally biased region" description="Polar residues" evidence="1">
    <location>
        <begin position="73"/>
        <end position="82"/>
    </location>
</feature>
<evidence type="ECO:0000313" key="4">
    <source>
        <dbReference type="Proteomes" id="UP000190857"/>
    </source>
</evidence>
<evidence type="ECO:0000313" key="3">
    <source>
        <dbReference type="EMBL" id="SKC61783.1"/>
    </source>
</evidence>
<evidence type="ECO:0000256" key="1">
    <source>
        <dbReference type="SAM" id="MobiDB-lite"/>
    </source>
</evidence>
<feature type="region of interest" description="Disordered" evidence="1">
    <location>
        <begin position="63"/>
        <end position="82"/>
    </location>
</feature>
<gene>
    <name evidence="3" type="ORF">SAMN06309945_2139</name>
</gene>
<dbReference type="OrthoDB" id="5121468at2"/>
<name>A0A1T5KDL2_9MICO</name>